<evidence type="ECO:0000256" key="6">
    <source>
        <dbReference type="SAM" id="Phobius"/>
    </source>
</evidence>
<feature type="transmembrane region" description="Helical" evidence="6">
    <location>
        <begin position="390"/>
        <end position="417"/>
    </location>
</feature>
<feature type="transmembrane region" description="Helical" evidence="6">
    <location>
        <begin position="257"/>
        <end position="276"/>
    </location>
</feature>
<dbReference type="PANTHER" id="PTHR30250:SF11">
    <property type="entry name" value="O-ANTIGEN TRANSPORTER-RELATED"/>
    <property type="match status" value="1"/>
</dbReference>
<evidence type="ECO:0000313" key="7">
    <source>
        <dbReference type="EMBL" id="PSW05758.1"/>
    </source>
</evidence>
<comment type="subcellular location">
    <subcellularLocation>
        <location evidence="1">Cell membrane</location>
        <topology evidence="1">Multi-pass membrane protein</topology>
    </subcellularLocation>
</comment>
<feature type="transmembrane region" description="Helical" evidence="6">
    <location>
        <begin position="448"/>
        <end position="473"/>
    </location>
</feature>
<feature type="transmembrane region" description="Helical" evidence="6">
    <location>
        <begin position="364"/>
        <end position="384"/>
    </location>
</feature>
<dbReference type="EMBL" id="PYMC01000004">
    <property type="protein sequence ID" value="PSW05758.1"/>
    <property type="molecule type" value="Genomic_DNA"/>
</dbReference>
<dbReference type="InterPro" id="IPR050833">
    <property type="entry name" value="Poly_Biosynth_Transport"/>
</dbReference>
<organism evidence="7 8">
    <name type="scientific">Photobacterium lipolyticum</name>
    <dbReference type="NCBI Taxonomy" id="266810"/>
    <lineage>
        <taxon>Bacteria</taxon>
        <taxon>Pseudomonadati</taxon>
        <taxon>Pseudomonadota</taxon>
        <taxon>Gammaproteobacteria</taxon>
        <taxon>Vibrionales</taxon>
        <taxon>Vibrionaceae</taxon>
        <taxon>Photobacterium</taxon>
    </lineage>
</organism>
<accession>A0A2T3N0J9</accession>
<dbReference type="AlphaFoldDB" id="A0A2T3N0J9"/>
<dbReference type="RefSeq" id="WP_107282910.1">
    <property type="nucleotide sequence ID" value="NZ_PYMC01000004.1"/>
</dbReference>
<dbReference type="PANTHER" id="PTHR30250">
    <property type="entry name" value="PST FAMILY PREDICTED COLANIC ACID TRANSPORTER"/>
    <property type="match status" value="1"/>
</dbReference>
<evidence type="ECO:0000256" key="5">
    <source>
        <dbReference type="ARBA" id="ARBA00023136"/>
    </source>
</evidence>
<dbReference type="GO" id="GO:0005886">
    <property type="term" value="C:plasma membrane"/>
    <property type="evidence" value="ECO:0007669"/>
    <property type="project" value="UniProtKB-SubCell"/>
</dbReference>
<feature type="transmembrane region" description="Helical" evidence="6">
    <location>
        <begin position="12"/>
        <end position="35"/>
    </location>
</feature>
<reference evidence="7 8" key="1">
    <citation type="submission" date="2018-03" db="EMBL/GenBank/DDBJ databases">
        <title>Whole genome sequencing of Histamine producing bacteria.</title>
        <authorList>
            <person name="Butler K."/>
        </authorList>
    </citation>
    <scope>NUCLEOTIDE SEQUENCE [LARGE SCALE GENOMIC DNA]</scope>
    <source>
        <strain evidence="7 8">DSM 16190</strain>
    </source>
</reference>
<feature type="transmembrane region" description="Helical" evidence="6">
    <location>
        <begin position="126"/>
        <end position="146"/>
    </location>
</feature>
<proteinExistence type="predicted"/>
<feature type="transmembrane region" description="Helical" evidence="6">
    <location>
        <begin position="83"/>
        <end position="106"/>
    </location>
</feature>
<name>A0A2T3N0J9_9GAMM</name>
<evidence type="ECO:0000313" key="8">
    <source>
        <dbReference type="Proteomes" id="UP000240904"/>
    </source>
</evidence>
<feature type="transmembrane region" description="Helical" evidence="6">
    <location>
        <begin position="178"/>
        <end position="203"/>
    </location>
</feature>
<gene>
    <name evidence="7" type="ORF">C9I89_08485</name>
</gene>
<feature type="transmembrane region" description="Helical" evidence="6">
    <location>
        <begin position="153"/>
        <end position="172"/>
    </location>
</feature>
<feature type="transmembrane region" description="Helical" evidence="6">
    <location>
        <begin position="215"/>
        <end position="237"/>
    </location>
</feature>
<dbReference type="Proteomes" id="UP000240904">
    <property type="component" value="Unassembled WGS sequence"/>
</dbReference>
<keyword evidence="2" id="KW-1003">Cell membrane</keyword>
<dbReference type="Pfam" id="PF01943">
    <property type="entry name" value="Polysacc_synt"/>
    <property type="match status" value="1"/>
</dbReference>
<evidence type="ECO:0000256" key="1">
    <source>
        <dbReference type="ARBA" id="ARBA00004651"/>
    </source>
</evidence>
<evidence type="ECO:0000256" key="4">
    <source>
        <dbReference type="ARBA" id="ARBA00022989"/>
    </source>
</evidence>
<keyword evidence="5 6" id="KW-0472">Membrane</keyword>
<comment type="caution">
    <text evidence="7">The sequence shown here is derived from an EMBL/GenBank/DDBJ whole genome shotgun (WGS) entry which is preliminary data.</text>
</comment>
<evidence type="ECO:0000256" key="2">
    <source>
        <dbReference type="ARBA" id="ARBA00022475"/>
    </source>
</evidence>
<dbReference type="InterPro" id="IPR002797">
    <property type="entry name" value="Polysacc_synth"/>
</dbReference>
<feature type="transmembrane region" description="Helical" evidence="6">
    <location>
        <begin position="296"/>
        <end position="319"/>
    </location>
</feature>
<keyword evidence="3 6" id="KW-0812">Transmembrane</keyword>
<keyword evidence="8" id="KW-1185">Reference proteome</keyword>
<keyword evidence="4 6" id="KW-1133">Transmembrane helix</keyword>
<sequence>MKTLKLTAFHQTLLYGIGIVIMKGLSMVMLPWLAYQLTPAEMGRLEVLTSVAVLGSIVLAMGLEDALYRFVGLEKSNSQKKEIAAQIFGISLILSVMAIFIAPFLAQIISQLFLQLWSIQLNRLDLIFIFSFLALEALVAVCLGWLRIQDKAVVFFLVTVGRALLQAILVFTCVDMGFGVTGILAAGLVATLIQAVCLIWLQIRDTGMQLCFRKIKPVLIYSLPIVGSGLVSFPLAGLDRWLLLSVVDLETIAQYGVASKFALATVLLLQPFGMWWSPKRFEYLNRKNGHQQVVKYICVGLCLTFVIALVVSLASPWLIHQLFPAHYQLAAQYTLGLVMVMAVKEVAELVNIGCFIGRTTKTQFVVNLTGTLVGLSTMVALLFWGNYGVWGIIGGLLLAQLCRLGLFVVLSQVYLPLSYPVKKLACIACVSFSILAFAQLTHNHEIRLFFAFSGGLALLVLAVILQLFPIAVFRRSVRGNG</sequence>
<dbReference type="OrthoDB" id="9815248at2"/>
<evidence type="ECO:0000256" key="3">
    <source>
        <dbReference type="ARBA" id="ARBA00022692"/>
    </source>
</evidence>
<protein>
    <submittedName>
        <fullName evidence="7">Oligosaccharide translocase</fullName>
    </submittedName>
</protein>
<feature type="transmembrane region" description="Helical" evidence="6">
    <location>
        <begin position="424"/>
        <end position="442"/>
    </location>
</feature>
<feature type="transmembrane region" description="Helical" evidence="6">
    <location>
        <begin position="47"/>
        <end position="71"/>
    </location>
</feature>